<accession>A0A8J8B659</accession>
<sequence length="117" mass="13655">MINPWVLLQSEKRLTGEGRRAIIHAYQERGEKAILAAEHGNVKKYIDFWVVVGRRDEYIVEDGFCTCDDFLYRGGECWHSIAVRIARCCSLFEEFDLYYHEKGTGEQQTIYGDEQNV</sequence>
<proteinExistence type="predicted"/>
<evidence type="ECO:0000313" key="3">
    <source>
        <dbReference type="EMBL" id="MBR1368292.1"/>
    </source>
</evidence>
<dbReference type="Pfam" id="PF04434">
    <property type="entry name" value="SWIM"/>
    <property type="match status" value="1"/>
</dbReference>
<dbReference type="RefSeq" id="WP_211529903.1">
    <property type="nucleotide sequence ID" value="NZ_JWHL01000002.1"/>
</dbReference>
<evidence type="ECO:0000259" key="2">
    <source>
        <dbReference type="PROSITE" id="PS50966"/>
    </source>
</evidence>
<dbReference type="AlphaFoldDB" id="A0A8J8B659"/>
<dbReference type="GO" id="GO:0008270">
    <property type="term" value="F:zinc ion binding"/>
    <property type="evidence" value="ECO:0007669"/>
    <property type="project" value="UniProtKB-KW"/>
</dbReference>
<keyword evidence="4" id="KW-1185">Reference proteome</keyword>
<dbReference type="EMBL" id="JWHL01000002">
    <property type="protein sequence ID" value="MBR1368292.1"/>
    <property type="molecule type" value="Genomic_DNA"/>
</dbReference>
<keyword evidence="1" id="KW-0863">Zinc-finger</keyword>
<keyword evidence="1" id="KW-0479">Metal-binding</keyword>
<evidence type="ECO:0000256" key="1">
    <source>
        <dbReference type="PROSITE-ProRule" id="PRU00325"/>
    </source>
</evidence>
<name>A0A8J8B659_9EURY</name>
<reference evidence="3" key="1">
    <citation type="submission" date="2014-12" db="EMBL/GenBank/DDBJ databases">
        <authorList>
            <person name="Huang H.-H."/>
            <person name="Chen S.-C."/>
            <person name="Lai M.-C."/>
        </authorList>
    </citation>
    <scope>NUCLEOTIDE SEQUENCE</scope>
    <source>
        <strain evidence="3">K1F9705b</strain>
    </source>
</reference>
<dbReference type="OrthoDB" id="31559at2157"/>
<keyword evidence="1" id="KW-0862">Zinc</keyword>
<protein>
    <recommendedName>
        <fullName evidence="2">SWIM-type domain-containing protein</fullName>
    </recommendedName>
</protein>
<feature type="domain" description="SWIM-type" evidence="2">
    <location>
        <begin position="48"/>
        <end position="88"/>
    </location>
</feature>
<dbReference type="PROSITE" id="PS50966">
    <property type="entry name" value="ZF_SWIM"/>
    <property type="match status" value="1"/>
</dbReference>
<gene>
    <name evidence="3" type="ORF">RJ53_01775</name>
</gene>
<dbReference type="Proteomes" id="UP000730161">
    <property type="component" value="Unassembled WGS sequence"/>
</dbReference>
<dbReference type="InterPro" id="IPR007527">
    <property type="entry name" value="Znf_SWIM"/>
</dbReference>
<evidence type="ECO:0000313" key="4">
    <source>
        <dbReference type="Proteomes" id="UP000730161"/>
    </source>
</evidence>
<comment type="caution">
    <text evidence="3">The sequence shown here is derived from an EMBL/GenBank/DDBJ whole genome shotgun (WGS) entry which is preliminary data.</text>
</comment>
<organism evidence="3 4">
    <name type="scientific">Methanocalculus chunghsingensis</name>
    <dbReference type="NCBI Taxonomy" id="156457"/>
    <lineage>
        <taxon>Archaea</taxon>
        <taxon>Methanobacteriati</taxon>
        <taxon>Methanobacteriota</taxon>
        <taxon>Stenosarchaea group</taxon>
        <taxon>Methanomicrobia</taxon>
        <taxon>Methanomicrobiales</taxon>
        <taxon>Methanocalculaceae</taxon>
        <taxon>Methanocalculus</taxon>
    </lineage>
</organism>